<reference evidence="2 4" key="2">
    <citation type="submission" date="2016-11" db="EMBL/GenBank/DDBJ databases">
        <title>Genome sequencing of Amycolatopsis regifaucium.</title>
        <authorList>
            <person name="Mayilraj S."/>
            <person name="Kaur N."/>
        </authorList>
    </citation>
    <scope>NUCLEOTIDE SEQUENCE [LARGE SCALE GENOMIC DNA]</scope>
    <source>
        <strain evidence="2 4">GY080</strain>
    </source>
</reference>
<gene>
    <name evidence="2" type="ORF">ATP06_0237815</name>
    <name evidence="1" type="ORF">AVL48_37510</name>
</gene>
<protein>
    <submittedName>
        <fullName evidence="1">Uncharacterized protein</fullName>
    </submittedName>
</protein>
<organism evidence="1 3">
    <name type="scientific">Amycolatopsis regifaucium</name>
    <dbReference type="NCBI Taxonomy" id="546365"/>
    <lineage>
        <taxon>Bacteria</taxon>
        <taxon>Bacillati</taxon>
        <taxon>Actinomycetota</taxon>
        <taxon>Actinomycetes</taxon>
        <taxon>Pseudonocardiales</taxon>
        <taxon>Pseudonocardiaceae</taxon>
        <taxon>Amycolatopsis</taxon>
    </lineage>
</organism>
<keyword evidence="4" id="KW-1185">Reference proteome</keyword>
<evidence type="ECO:0000313" key="4">
    <source>
        <dbReference type="Proteomes" id="UP000186883"/>
    </source>
</evidence>
<name>A0A154MEY4_9PSEU</name>
<proteinExistence type="predicted"/>
<comment type="caution">
    <text evidence="1">The sequence shown here is derived from an EMBL/GenBank/DDBJ whole genome shotgun (WGS) entry which is preliminary data.</text>
</comment>
<reference evidence="1 3" key="1">
    <citation type="submission" date="2015-12" db="EMBL/GenBank/DDBJ databases">
        <title>Amycolatopsis regifaucium genome sequencing and assembly.</title>
        <authorList>
            <person name="Mayilraj S."/>
        </authorList>
    </citation>
    <scope>NUCLEOTIDE SEQUENCE [LARGE SCALE GENOMIC DNA]</scope>
    <source>
        <strain evidence="1 3">GY080</strain>
    </source>
</reference>
<evidence type="ECO:0000313" key="2">
    <source>
        <dbReference type="EMBL" id="OKA03124.1"/>
    </source>
</evidence>
<evidence type="ECO:0000313" key="3">
    <source>
        <dbReference type="Proteomes" id="UP000076321"/>
    </source>
</evidence>
<dbReference type="EMBL" id="LQCI01000031">
    <property type="protein sequence ID" value="KZB82760.1"/>
    <property type="molecule type" value="Genomic_DNA"/>
</dbReference>
<dbReference type="AlphaFoldDB" id="A0A154MEY4"/>
<evidence type="ECO:0000313" key="1">
    <source>
        <dbReference type="EMBL" id="KZB82760.1"/>
    </source>
</evidence>
<accession>A0A154MEY4</accession>
<sequence>MVLMNPNQPFMPVETFRITTVIEQLAREFAAHSGESRRLVAMLVEIIVWRTVNGQPAEQITAFLDAHISPGVREDFVTWVVSETTRRLSTAPGGGAR</sequence>
<dbReference type="Proteomes" id="UP000186883">
    <property type="component" value="Unassembled WGS sequence"/>
</dbReference>
<dbReference type="Proteomes" id="UP000076321">
    <property type="component" value="Unassembled WGS sequence"/>
</dbReference>
<dbReference type="EMBL" id="LOBU02000046">
    <property type="protein sequence ID" value="OKA03124.1"/>
    <property type="molecule type" value="Genomic_DNA"/>
</dbReference>